<sequence>MDQGVGRNVTHDVIIIGGGPSGLMAAYAAASNGAKVLLLEKGAKLGRKLAISGGDGAM</sequence>
<dbReference type="InterPro" id="IPR057661">
    <property type="entry name" value="RsdA/BaiN/AoA(So)_Rossmann"/>
</dbReference>
<proteinExistence type="predicted"/>
<name>A0A1D7QSX4_9BACI</name>
<evidence type="ECO:0000259" key="1">
    <source>
        <dbReference type="Pfam" id="PF03486"/>
    </source>
</evidence>
<protein>
    <submittedName>
        <fullName evidence="2">Uncharacterized protein ytfP</fullName>
    </submittedName>
</protein>
<dbReference type="PATRIC" id="fig|632773.3.peg.774"/>
<dbReference type="Proteomes" id="UP000094463">
    <property type="component" value="Chromosome"/>
</dbReference>
<feature type="domain" description="RsdA/BaiN/AoA(So)-like Rossmann fold-like" evidence="1">
    <location>
        <begin position="11"/>
        <end position="54"/>
    </location>
</feature>
<keyword evidence="3" id="KW-1185">Reference proteome</keyword>
<evidence type="ECO:0000313" key="2">
    <source>
        <dbReference type="EMBL" id="AOM82110.1"/>
    </source>
</evidence>
<dbReference type="AlphaFoldDB" id="A0A1D7QSX4"/>
<dbReference type="KEGG" id="bbev:BBEV_0738"/>
<gene>
    <name evidence="2" type="primary">ytfP</name>
    <name evidence="2" type="ORF">BBEV_0738</name>
</gene>
<dbReference type="Gene3D" id="3.50.50.60">
    <property type="entry name" value="FAD/NAD(P)-binding domain"/>
    <property type="match status" value="1"/>
</dbReference>
<dbReference type="InterPro" id="IPR036188">
    <property type="entry name" value="FAD/NAD-bd_sf"/>
</dbReference>
<dbReference type="Pfam" id="PF03486">
    <property type="entry name" value="HI0933_like"/>
    <property type="match status" value="1"/>
</dbReference>
<accession>A0A1D7QSX4</accession>
<dbReference type="STRING" id="632773.BBEV_0738"/>
<evidence type="ECO:0000313" key="3">
    <source>
        <dbReference type="Proteomes" id="UP000094463"/>
    </source>
</evidence>
<dbReference type="EMBL" id="CP012502">
    <property type="protein sequence ID" value="AOM82110.1"/>
    <property type="molecule type" value="Genomic_DNA"/>
</dbReference>
<reference evidence="2 3" key="1">
    <citation type="submission" date="2015-08" db="EMBL/GenBank/DDBJ databases">
        <title>The complete genome sequence of Bacillus beveridgei MLTeJB.</title>
        <authorList>
            <person name="Hanson T.E."/>
            <person name="Mesa C."/>
            <person name="Basesman S.M."/>
            <person name="Oremland R.S."/>
        </authorList>
    </citation>
    <scope>NUCLEOTIDE SEQUENCE [LARGE SCALE GENOMIC DNA]</scope>
    <source>
        <strain evidence="2 3">MLTeJB</strain>
    </source>
</reference>
<dbReference type="SUPFAM" id="SSF51905">
    <property type="entry name" value="FAD/NAD(P)-binding domain"/>
    <property type="match status" value="1"/>
</dbReference>
<organism evidence="2 3">
    <name type="scientific">Salisediminibacterium beveridgei</name>
    <dbReference type="NCBI Taxonomy" id="632773"/>
    <lineage>
        <taxon>Bacteria</taxon>
        <taxon>Bacillati</taxon>
        <taxon>Bacillota</taxon>
        <taxon>Bacilli</taxon>
        <taxon>Bacillales</taxon>
        <taxon>Bacillaceae</taxon>
        <taxon>Salisediminibacterium</taxon>
    </lineage>
</organism>